<evidence type="ECO:0000256" key="1">
    <source>
        <dbReference type="SAM" id="MobiDB-lite"/>
    </source>
</evidence>
<accession>A0A0F6W7U6</accession>
<keyword evidence="3" id="KW-1185">Reference proteome</keyword>
<name>A0A0F6W7U6_9BACT</name>
<feature type="compositionally biased region" description="Pro residues" evidence="1">
    <location>
        <begin position="161"/>
        <end position="180"/>
    </location>
</feature>
<dbReference type="STRING" id="927083.DB32_006861"/>
<feature type="compositionally biased region" description="Pro residues" evidence="1">
    <location>
        <begin position="117"/>
        <end position="131"/>
    </location>
</feature>
<gene>
    <name evidence="2" type="ORF">DB32_006861</name>
</gene>
<organism evidence="2 3">
    <name type="scientific">Sandaracinus amylolyticus</name>
    <dbReference type="NCBI Taxonomy" id="927083"/>
    <lineage>
        <taxon>Bacteria</taxon>
        <taxon>Pseudomonadati</taxon>
        <taxon>Myxococcota</taxon>
        <taxon>Polyangia</taxon>
        <taxon>Polyangiales</taxon>
        <taxon>Sandaracinaceae</taxon>
        <taxon>Sandaracinus</taxon>
    </lineage>
</organism>
<evidence type="ECO:0000313" key="3">
    <source>
        <dbReference type="Proteomes" id="UP000034883"/>
    </source>
</evidence>
<reference evidence="2 3" key="1">
    <citation type="submission" date="2015-03" db="EMBL/GenBank/DDBJ databases">
        <title>Genome assembly of Sandaracinus amylolyticus DSM 53668.</title>
        <authorList>
            <person name="Sharma G."/>
            <person name="Subramanian S."/>
        </authorList>
    </citation>
    <scope>NUCLEOTIDE SEQUENCE [LARGE SCALE GENOMIC DNA]</scope>
    <source>
        <strain evidence="2 3">DSM 53668</strain>
    </source>
</reference>
<dbReference type="EMBL" id="CP011125">
    <property type="protein sequence ID" value="AKF09712.1"/>
    <property type="molecule type" value="Genomic_DNA"/>
</dbReference>
<protein>
    <submittedName>
        <fullName evidence="2">Uncharacterized protein</fullName>
    </submittedName>
</protein>
<feature type="region of interest" description="Disordered" evidence="1">
    <location>
        <begin position="111"/>
        <end position="189"/>
    </location>
</feature>
<dbReference type="KEGG" id="samy:DB32_006861"/>
<feature type="compositionally biased region" description="Polar residues" evidence="1">
    <location>
        <begin position="135"/>
        <end position="148"/>
    </location>
</feature>
<dbReference type="AlphaFoldDB" id="A0A0F6W7U6"/>
<evidence type="ECO:0000313" key="2">
    <source>
        <dbReference type="EMBL" id="AKF09712.1"/>
    </source>
</evidence>
<proteinExistence type="predicted"/>
<dbReference type="Proteomes" id="UP000034883">
    <property type="component" value="Chromosome"/>
</dbReference>
<sequence>MREALESVASEPMVPRLIAMALSAAGRGAVPEDAAPFAAFVEGALRTVVVQTLGHPSYEVVSERLSHVLAMATSQVRARETHDHAVDEREEDSRVRLAALPEAGRPGAVVEIEDPELPPPSDEILIPPAPRVPRQAQTLGRIQASRGSSRGAIEEDARRYVPPPTPPPVLAEPEIPPPAPAQRTVDTVRPPRTAPSRVLVATLDPLLIGETEGRLSGRSDVLAVGTTAELLAHTSAPGRIAIVIDTALPSIDVPTFAALAPSFPLGTVVVLWGMSERQKQRLVAMFPIAASWIASGVAASPADVLVRE</sequence>